<protein>
    <submittedName>
        <fullName evidence="1">Uncharacterized protein</fullName>
    </submittedName>
</protein>
<keyword evidence="2" id="KW-1185">Reference proteome</keyword>
<dbReference type="AlphaFoldDB" id="A0A4C1XDV6"/>
<dbReference type="EMBL" id="BGZK01000813">
    <property type="protein sequence ID" value="GBP61373.1"/>
    <property type="molecule type" value="Genomic_DNA"/>
</dbReference>
<gene>
    <name evidence="1" type="ORF">EVAR_37903_1</name>
</gene>
<sequence length="246" mass="27057">MWVIVCTLACVEFPYIANNVEHILLCDLRFPKPESASHIPDYLDRGDDTAGGVTRRGLDAPARVNRPAGGAPADRISAFRPPAPLSAALIPVCIESVDLHRHAAVLWSTWLQHGNGSTRSMKYHTFTKYGREVTASAVTFRPTGFHLESGLECIPGGLRKRAALSLSGRAFATEPSANSKIRRTLLAKAFSKIKLKLLSNYKFSVDVAGFVANQPVGACARAASSMKHYRPDVLFKVHELPRRRFY</sequence>
<reference evidence="1 2" key="1">
    <citation type="journal article" date="2019" name="Commun. Biol.">
        <title>The bagworm genome reveals a unique fibroin gene that provides high tensile strength.</title>
        <authorList>
            <person name="Kono N."/>
            <person name="Nakamura H."/>
            <person name="Ohtoshi R."/>
            <person name="Tomita M."/>
            <person name="Numata K."/>
            <person name="Arakawa K."/>
        </authorList>
    </citation>
    <scope>NUCLEOTIDE SEQUENCE [LARGE SCALE GENOMIC DNA]</scope>
</reference>
<evidence type="ECO:0000313" key="2">
    <source>
        <dbReference type="Proteomes" id="UP000299102"/>
    </source>
</evidence>
<comment type="caution">
    <text evidence="1">The sequence shown here is derived from an EMBL/GenBank/DDBJ whole genome shotgun (WGS) entry which is preliminary data.</text>
</comment>
<accession>A0A4C1XDV6</accession>
<name>A0A4C1XDV6_EUMVA</name>
<organism evidence="1 2">
    <name type="scientific">Eumeta variegata</name>
    <name type="common">Bagworm moth</name>
    <name type="synonym">Eumeta japonica</name>
    <dbReference type="NCBI Taxonomy" id="151549"/>
    <lineage>
        <taxon>Eukaryota</taxon>
        <taxon>Metazoa</taxon>
        <taxon>Ecdysozoa</taxon>
        <taxon>Arthropoda</taxon>
        <taxon>Hexapoda</taxon>
        <taxon>Insecta</taxon>
        <taxon>Pterygota</taxon>
        <taxon>Neoptera</taxon>
        <taxon>Endopterygota</taxon>
        <taxon>Lepidoptera</taxon>
        <taxon>Glossata</taxon>
        <taxon>Ditrysia</taxon>
        <taxon>Tineoidea</taxon>
        <taxon>Psychidae</taxon>
        <taxon>Oiketicinae</taxon>
        <taxon>Eumeta</taxon>
    </lineage>
</organism>
<evidence type="ECO:0000313" key="1">
    <source>
        <dbReference type="EMBL" id="GBP61373.1"/>
    </source>
</evidence>
<proteinExistence type="predicted"/>
<dbReference type="Proteomes" id="UP000299102">
    <property type="component" value="Unassembled WGS sequence"/>
</dbReference>